<comment type="function">
    <text evidence="1">Actins are highly conserved proteins that are involved in various types of cell motility and are ubiquitously expressed in all eukaryotic cells.</text>
</comment>
<dbReference type="CDD" id="cd13397">
    <property type="entry name" value="ASKHA_NBD_actin_Arp-T1-3"/>
    <property type="match status" value="1"/>
</dbReference>
<dbReference type="Proteomes" id="UP001651158">
    <property type="component" value="Unassembled WGS sequence"/>
</dbReference>
<comment type="caution">
    <text evidence="3">The sequence shown here is derived from an EMBL/GenBank/DDBJ whole genome shotgun (WGS) entry which is preliminary data.</text>
</comment>
<dbReference type="SMART" id="SM00268">
    <property type="entry name" value="ACTIN"/>
    <property type="match status" value="1"/>
</dbReference>
<organism evidence="3 4">
    <name type="scientific">Taenia crassiceps</name>
    <dbReference type="NCBI Taxonomy" id="6207"/>
    <lineage>
        <taxon>Eukaryota</taxon>
        <taxon>Metazoa</taxon>
        <taxon>Spiralia</taxon>
        <taxon>Lophotrochozoa</taxon>
        <taxon>Platyhelminthes</taxon>
        <taxon>Cestoda</taxon>
        <taxon>Eucestoda</taxon>
        <taxon>Cyclophyllidea</taxon>
        <taxon>Taeniidae</taxon>
        <taxon>Taenia</taxon>
    </lineage>
</organism>
<accession>A0ABR4Q4A6</accession>
<dbReference type="InterPro" id="IPR004000">
    <property type="entry name" value="Actin"/>
</dbReference>
<keyword evidence="4" id="KW-1185">Reference proteome</keyword>
<proteinExistence type="inferred from homology"/>
<dbReference type="SUPFAM" id="SSF53067">
    <property type="entry name" value="Actin-like ATPase domain"/>
    <property type="match status" value="2"/>
</dbReference>
<evidence type="ECO:0000256" key="2">
    <source>
        <dbReference type="RuleBase" id="RU000487"/>
    </source>
</evidence>
<dbReference type="Gene3D" id="3.30.420.40">
    <property type="match status" value="3"/>
</dbReference>
<name>A0ABR4Q4A6_9CEST</name>
<comment type="similarity">
    <text evidence="2">Belongs to the actin family.</text>
</comment>
<gene>
    <name evidence="3" type="ORF">TcWFU_007776</name>
</gene>
<evidence type="ECO:0000313" key="4">
    <source>
        <dbReference type="Proteomes" id="UP001651158"/>
    </source>
</evidence>
<dbReference type="Gene3D" id="3.90.640.10">
    <property type="entry name" value="Actin, Chain A, domain 4"/>
    <property type="match status" value="1"/>
</dbReference>
<dbReference type="Pfam" id="PF00022">
    <property type="entry name" value="Actin"/>
    <property type="match status" value="1"/>
</dbReference>
<sequence>MTTNPAVVIDVGSGLCKAGFAGEDGPISVFPSIIGRPKNPQMMVGVRKQEFFVGDAAQQMRGVLTLQYPVENGVIKNWDDIEKIWYHTFYNELRVHPEDQACLLTEAPRNPKSNRERMCEMMFERFNVPGLYIAIQAVMSLYSSGHGLNHLVLRLNFAGRDITDYLNNLLLKRGYSLVSSAELEVVRDIKEHLCYVALDPEEEFKRSQVDPSMEKHYEMPDGQIIHVSTERFQSPEILFSPQLIGREIDGIHEALHHVIEGCEIDLRKTMYKSIVLSGGSTMFGGLIERLQNEVIQLAAKNVKVKVNGSEKRNFAAWIGASILGSLNAFKDMIVTKEEYEEMGPRIVHRKCF</sequence>
<protein>
    <submittedName>
        <fullName evidence="3">Actin-1</fullName>
    </submittedName>
</protein>
<evidence type="ECO:0000313" key="3">
    <source>
        <dbReference type="EMBL" id="KAL5104511.1"/>
    </source>
</evidence>
<dbReference type="PANTHER" id="PTHR11937">
    <property type="entry name" value="ACTIN"/>
    <property type="match status" value="1"/>
</dbReference>
<evidence type="ECO:0000256" key="1">
    <source>
        <dbReference type="ARBA" id="ARBA00003520"/>
    </source>
</evidence>
<dbReference type="EMBL" id="JAKROA010000012">
    <property type="protein sequence ID" value="KAL5104511.1"/>
    <property type="molecule type" value="Genomic_DNA"/>
</dbReference>
<dbReference type="PRINTS" id="PR00190">
    <property type="entry name" value="ACTIN"/>
</dbReference>
<reference evidence="3 4" key="1">
    <citation type="journal article" date="2022" name="Front. Cell. Infect. Microbiol.">
        <title>The Genomes of Two Strains of Taenia crassiceps the Animal Model for the Study of Human Cysticercosis.</title>
        <authorList>
            <person name="Bobes R.J."/>
            <person name="Estrada K."/>
            <person name="Rios-Valencia D.G."/>
            <person name="Calderon-Gallegos A."/>
            <person name="de la Torre P."/>
            <person name="Carrero J.C."/>
            <person name="Sanchez-Flores A."/>
            <person name="Laclette J.P."/>
        </authorList>
    </citation>
    <scope>NUCLEOTIDE SEQUENCE [LARGE SCALE GENOMIC DNA]</scope>
    <source>
        <strain evidence="3">WFUcys</strain>
    </source>
</reference>
<dbReference type="InterPro" id="IPR043129">
    <property type="entry name" value="ATPase_NBD"/>
</dbReference>